<dbReference type="EMBL" id="BMAC01000656">
    <property type="protein sequence ID" value="GFQ01074.1"/>
    <property type="molecule type" value="Genomic_DNA"/>
</dbReference>
<sequence>PTQRLLFFDFPNCSESHSSETIVLALEKSLSITISHFLPLSGNIILPSTNSVTLPINRYRLGDSISLTVARCDHDFDYLTGNHQRLAGSVEFPVLALQITLFPGQGLCLGLINHHAVAGESSILNFFKSCAFAKNFGLADGKDYNFPVLDTSLVQDPKRLDSEAWNLVRSSRAVLPVELPSLTFPANKVRATFVLTKNEARNLKSNTPIIRYVSSFTAVSAYVWTCLVKSGEMTNDDEIVYFGCAADCRARLVPPLPEGYFGNCVVFAIAQSRAALLRRYDGFLIAAETIGDAVVETVYGEKGILESADWPLDFGKFDDKRLVSVAGSPRFDAYKVDYGWGSIDWEETISVTGSRVFEGGFEVGLSRYIQCLMKPAFFSFLKMFLSLKKTSESKFSPASRV</sequence>
<dbReference type="Pfam" id="PF02458">
    <property type="entry name" value="Transferase"/>
    <property type="match status" value="1"/>
</dbReference>
<dbReference type="OrthoDB" id="1862401at2759"/>
<organism evidence="3 4">
    <name type="scientific">Phtheirospermum japonicum</name>
    <dbReference type="NCBI Taxonomy" id="374723"/>
    <lineage>
        <taxon>Eukaryota</taxon>
        <taxon>Viridiplantae</taxon>
        <taxon>Streptophyta</taxon>
        <taxon>Embryophyta</taxon>
        <taxon>Tracheophyta</taxon>
        <taxon>Spermatophyta</taxon>
        <taxon>Magnoliopsida</taxon>
        <taxon>eudicotyledons</taxon>
        <taxon>Gunneridae</taxon>
        <taxon>Pentapetalae</taxon>
        <taxon>asterids</taxon>
        <taxon>lamiids</taxon>
        <taxon>Lamiales</taxon>
        <taxon>Orobanchaceae</taxon>
        <taxon>Orobanchaceae incertae sedis</taxon>
        <taxon>Phtheirospermum</taxon>
    </lineage>
</organism>
<dbReference type="InterPro" id="IPR023213">
    <property type="entry name" value="CAT-like_dom_sf"/>
</dbReference>
<proteinExistence type="predicted"/>
<dbReference type="Proteomes" id="UP000653305">
    <property type="component" value="Unassembled WGS sequence"/>
</dbReference>
<dbReference type="InterPro" id="IPR051504">
    <property type="entry name" value="Plant_metabolite_acyltrans"/>
</dbReference>
<protein>
    <submittedName>
        <fullName evidence="3">Malonyl-coenzyme:anthocyanin 5-o-glucoside-6'''-o-malonyltransferase</fullName>
    </submittedName>
</protein>
<dbReference type="PANTHER" id="PTHR31625">
    <property type="match status" value="1"/>
</dbReference>
<keyword evidence="4" id="KW-1185">Reference proteome</keyword>
<dbReference type="AlphaFoldDB" id="A0A830CYX9"/>
<keyword evidence="1 3" id="KW-0808">Transferase</keyword>
<dbReference type="GO" id="GO:0016747">
    <property type="term" value="F:acyltransferase activity, transferring groups other than amino-acyl groups"/>
    <property type="evidence" value="ECO:0007669"/>
    <property type="project" value="UniProtKB-ARBA"/>
</dbReference>
<evidence type="ECO:0000313" key="3">
    <source>
        <dbReference type="EMBL" id="GFQ01074.1"/>
    </source>
</evidence>
<evidence type="ECO:0000313" key="4">
    <source>
        <dbReference type="Proteomes" id="UP000653305"/>
    </source>
</evidence>
<feature type="non-terminal residue" evidence="3">
    <location>
        <position position="1"/>
    </location>
</feature>
<gene>
    <name evidence="3" type="ORF">PHJA_002251300</name>
</gene>
<dbReference type="Gene3D" id="3.30.559.10">
    <property type="entry name" value="Chloramphenicol acetyltransferase-like domain"/>
    <property type="match status" value="2"/>
</dbReference>
<evidence type="ECO:0000256" key="2">
    <source>
        <dbReference type="ARBA" id="ARBA00023315"/>
    </source>
</evidence>
<accession>A0A830CYX9</accession>
<comment type="caution">
    <text evidence="3">The sequence shown here is derived from an EMBL/GenBank/DDBJ whole genome shotgun (WGS) entry which is preliminary data.</text>
</comment>
<name>A0A830CYX9_9LAMI</name>
<keyword evidence="2" id="KW-0012">Acyltransferase</keyword>
<evidence type="ECO:0000256" key="1">
    <source>
        <dbReference type="ARBA" id="ARBA00022679"/>
    </source>
</evidence>
<reference evidence="3" key="1">
    <citation type="submission" date="2020-07" db="EMBL/GenBank/DDBJ databases">
        <title>Ethylene signaling mediates host invasion by parasitic plants.</title>
        <authorList>
            <person name="Yoshida S."/>
        </authorList>
    </citation>
    <scope>NUCLEOTIDE SEQUENCE</scope>
    <source>
        <strain evidence="3">Okayama</strain>
    </source>
</reference>